<proteinExistence type="predicted"/>
<evidence type="ECO:0000313" key="1">
    <source>
        <dbReference type="EMBL" id="TFK20884.1"/>
    </source>
</evidence>
<accession>A0A5C3KKZ4</accession>
<gene>
    <name evidence="1" type="ORF">FA15DRAFT_658776</name>
</gene>
<dbReference type="AlphaFoldDB" id="A0A5C3KKZ4"/>
<organism evidence="1 2">
    <name type="scientific">Coprinopsis marcescibilis</name>
    <name type="common">Agaric fungus</name>
    <name type="synonym">Psathyrella marcescibilis</name>
    <dbReference type="NCBI Taxonomy" id="230819"/>
    <lineage>
        <taxon>Eukaryota</taxon>
        <taxon>Fungi</taxon>
        <taxon>Dikarya</taxon>
        <taxon>Basidiomycota</taxon>
        <taxon>Agaricomycotina</taxon>
        <taxon>Agaricomycetes</taxon>
        <taxon>Agaricomycetidae</taxon>
        <taxon>Agaricales</taxon>
        <taxon>Agaricineae</taxon>
        <taxon>Psathyrellaceae</taxon>
        <taxon>Coprinopsis</taxon>
    </lineage>
</organism>
<keyword evidence="2" id="KW-1185">Reference proteome</keyword>
<reference evidence="1 2" key="1">
    <citation type="journal article" date="2019" name="Nat. Ecol. Evol.">
        <title>Megaphylogeny resolves global patterns of mushroom evolution.</title>
        <authorList>
            <person name="Varga T."/>
            <person name="Krizsan K."/>
            <person name="Foldi C."/>
            <person name="Dima B."/>
            <person name="Sanchez-Garcia M."/>
            <person name="Sanchez-Ramirez S."/>
            <person name="Szollosi G.J."/>
            <person name="Szarkandi J.G."/>
            <person name="Papp V."/>
            <person name="Albert L."/>
            <person name="Andreopoulos W."/>
            <person name="Angelini C."/>
            <person name="Antonin V."/>
            <person name="Barry K.W."/>
            <person name="Bougher N.L."/>
            <person name="Buchanan P."/>
            <person name="Buyck B."/>
            <person name="Bense V."/>
            <person name="Catcheside P."/>
            <person name="Chovatia M."/>
            <person name="Cooper J."/>
            <person name="Damon W."/>
            <person name="Desjardin D."/>
            <person name="Finy P."/>
            <person name="Geml J."/>
            <person name="Haridas S."/>
            <person name="Hughes K."/>
            <person name="Justo A."/>
            <person name="Karasinski D."/>
            <person name="Kautmanova I."/>
            <person name="Kiss B."/>
            <person name="Kocsube S."/>
            <person name="Kotiranta H."/>
            <person name="LaButti K.M."/>
            <person name="Lechner B.E."/>
            <person name="Liimatainen K."/>
            <person name="Lipzen A."/>
            <person name="Lukacs Z."/>
            <person name="Mihaltcheva S."/>
            <person name="Morgado L.N."/>
            <person name="Niskanen T."/>
            <person name="Noordeloos M.E."/>
            <person name="Ohm R.A."/>
            <person name="Ortiz-Santana B."/>
            <person name="Ovrebo C."/>
            <person name="Racz N."/>
            <person name="Riley R."/>
            <person name="Savchenko A."/>
            <person name="Shiryaev A."/>
            <person name="Soop K."/>
            <person name="Spirin V."/>
            <person name="Szebenyi C."/>
            <person name="Tomsovsky M."/>
            <person name="Tulloss R.E."/>
            <person name="Uehling J."/>
            <person name="Grigoriev I.V."/>
            <person name="Vagvolgyi C."/>
            <person name="Papp T."/>
            <person name="Martin F.M."/>
            <person name="Miettinen O."/>
            <person name="Hibbett D.S."/>
            <person name="Nagy L.G."/>
        </authorList>
    </citation>
    <scope>NUCLEOTIDE SEQUENCE [LARGE SCALE GENOMIC DNA]</scope>
    <source>
        <strain evidence="1 2">CBS 121175</strain>
    </source>
</reference>
<sequence length="395" mass="43804">MENVGSVETSMVSLDLVWEIFKYTQAIDNLAKVMNHQGITDQDALSNCLVRNCALIGGPCIMATWYPMSSLQASHLEIYCPFVPKFQDDILSFLQMAEGFHVANSVIRDSPNTSSRKFAFVYPEFSNTVKAVHTSTKKKTRNTGHSNGEYQCMVIASMFWGTALLPILKLPNTMVMTFFTGKELYTLYPFHTLCGTGIMNFDGPVNASSIPVTQQFAEQQFLMHGGEDHNHQCGYRAGSRCMHSIQNSLDGKYHRLELVGAGKDAGCNDVPEPFEIEGTYLFYASGTTIIRQEQACSQWLVTKTENNNLCGRSLAKGPENMHCRAQNLGNKVAQDPSGTSLGTWTRDITVESSKSWQKICHISAPKHPQPHSFNHRAPTLGFISLPSAQQSPELA</sequence>
<name>A0A5C3KKZ4_COPMA</name>
<dbReference type="Proteomes" id="UP000307440">
    <property type="component" value="Unassembled WGS sequence"/>
</dbReference>
<evidence type="ECO:0000313" key="2">
    <source>
        <dbReference type="Proteomes" id="UP000307440"/>
    </source>
</evidence>
<dbReference type="EMBL" id="ML210285">
    <property type="protein sequence ID" value="TFK20884.1"/>
    <property type="molecule type" value="Genomic_DNA"/>
</dbReference>
<protein>
    <submittedName>
        <fullName evidence="1">Uncharacterized protein</fullName>
    </submittedName>
</protein>